<proteinExistence type="predicted"/>
<reference evidence="1" key="1">
    <citation type="submission" date="2024-05" db="EMBL/GenBank/DDBJ databases">
        <title>Whole genome shotgun sequence of Streptomyces daghestanicus NBRC 12762.</title>
        <authorList>
            <person name="Komaki H."/>
            <person name="Tamura T."/>
        </authorList>
    </citation>
    <scope>NUCLEOTIDE SEQUENCE</scope>
    <source>
        <strain evidence="1">NBRC 12762</strain>
    </source>
</reference>
<protein>
    <submittedName>
        <fullName evidence="1">Uncharacterized protein</fullName>
    </submittedName>
</protein>
<organism evidence="1 2">
    <name type="scientific">Streptomyces daghestanicus</name>
    <dbReference type="NCBI Taxonomy" id="66885"/>
    <lineage>
        <taxon>Bacteria</taxon>
        <taxon>Bacillati</taxon>
        <taxon>Actinomycetota</taxon>
        <taxon>Actinomycetes</taxon>
        <taxon>Kitasatosporales</taxon>
        <taxon>Streptomycetaceae</taxon>
        <taxon>Streptomyces</taxon>
    </lineage>
</organism>
<sequence>MPRRRPKALRSGRWRPRGHVVVRRVRGVSAKTRAAVRRVEEERRWPGAVADAPARSEWAFRQPGRWLNASPVRQSGLEVEYARGELEEVMRVPPGAISAG</sequence>
<comment type="caution">
    <text evidence="1">The sequence shown here is derived from an EMBL/GenBank/DDBJ whole genome shotgun (WGS) entry which is preliminary data.</text>
</comment>
<keyword evidence="2" id="KW-1185">Reference proteome</keyword>
<name>A0ABQ3QDU4_9ACTN</name>
<dbReference type="EMBL" id="BNDX01000018">
    <property type="protein sequence ID" value="GHI35459.1"/>
    <property type="molecule type" value="Genomic_DNA"/>
</dbReference>
<evidence type="ECO:0000313" key="2">
    <source>
        <dbReference type="Proteomes" id="UP001052655"/>
    </source>
</evidence>
<evidence type="ECO:0000313" key="1">
    <source>
        <dbReference type="EMBL" id="GHI35459.1"/>
    </source>
</evidence>
<gene>
    <name evidence="1" type="ORF">Sdagh_71890</name>
</gene>
<dbReference type="Proteomes" id="UP001052655">
    <property type="component" value="Unassembled WGS sequence"/>
</dbReference>
<accession>A0ABQ3QDU4</accession>